<dbReference type="RefSeq" id="XP_013239045.1">
    <property type="nucleotide sequence ID" value="XM_013383591.1"/>
</dbReference>
<proteinExistence type="predicted"/>
<keyword evidence="2" id="KW-1185">Reference proteome</keyword>
<dbReference type="AlphaFoldDB" id="A0A098VUR5"/>
<dbReference type="VEuPathDB" id="MicrosporidiaDB:DI09_151p20"/>
<evidence type="ECO:0000313" key="1">
    <source>
        <dbReference type="EMBL" id="KGG52609.1"/>
    </source>
</evidence>
<evidence type="ECO:0000313" key="2">
    <source>
        <dbReference type="Proteomes" id="UP000029725"/>
    </source>
</evidence>
<dbReference type="Proteomes" id="UP000029725">
    <property type="component" value="Unassembled WGS sequence"/>
</dbReference>
<gene>
    <name evidence="1" type="ORF">DI09_151p20</name>
</gene>
<dbReference type="EMBL" id="JMKJ01000057">
    <property type="protein sequence ID" value="KGG52609.1"/>
    <property type="molecule type" value="Genomic_DNA"/>
</dbReference>
<sequence length="214" mass="24364">MANLPKVLSDVDEFIIALKGKSISSNEAEFLNKACVDAPDSATPPCARARPRNIKRYVQMKQDLVDNIEGPFLHTKHPWASMIKASGPHEEPQYRGYSQVSPFPPISSTETRIEEIEKLFFPMQENQLSQSVPNANRISNLVLKCKAIKEIYCTPDEYTASLDNFWKKSSSNFTLHTNYAQLVMLAKLEKFILDMKRKFPYIYANEFIPPSDNG</sequence>
<dbReference type="HOGENOM" id="CLU_1289212_0_0_1"/>
<name>A0A098VUR5_9MICR</name>
<accession>A0A098VUR5</accession>
<comment type="caution">
    <text evidence="1">The sequence shown here is derived from an EMBL/GenBank/DDBJ whole genome shotgun (WGS) entry which is preliminary data.</text>
</comment>
<reference evidence="1 2" key="1">
    <citation type="submission" date="2014-04" db="EMBL/GenBank/DDBJ databases">
        <title>A new species of microsporidia sheds light on the evolution of extreme parasitism.</title>
        <authorList>
            <person name="Haag K.L."/>
            <person name="James T.Y."/>
            <person name="Larsson R."/>
            <person name="Schaer T.M."/>
            <person name="Refardt D."/>
            <person name="Pombert J.-F."/>
            <person name="Ebert D."/>
        </authorList>
    </citation>
    <scope>NUCLEOTIDE SEQUENCE [LARGE SCALE GENOMIC DNA]</scope>
    <source>
        <strain evidence="1 2">UGP3</strain>
        <tissue evidence="1">Spores</tissue>
    </source>
</reference>
<dbReference type="GeneID" id="25258502"/>
<organism evidence="1 2">
    <name type="scientific">Mitosporidium daphniae</name>
    <dbReference type="NCBI Taxonomy" id="1485682"/>
    <lineage>
        <taxon>Eukaryota</taxon>
        <taxon>Fungi</taxon>
        <taxon>Fungi incertae sedis</taxon>
        <taxon>Microsporidia</taxon>
        <taxon>Mitosporidium</taxon>
    </lineage>
</organism>
<protein>
    <submittedName>
        <fullName evidence="1">Uncharacterized protein</fullName>
    </submittedName>
</protein>